<dbReference type="PANTHER" id="PTHR43297:SF14">
    <property type="entry name" value="ATPASE AAA-TYPE CORE DOMAIN-CONTAINING PROTEIN"/>
    <property type="match status" value="1"/>
</dbReference>
<keyword evidence="7 11" id="KW-0067">ATP-binding</keyword>
<evidence type="ECO:0000313" key="11">
    <source>
        <dbReference type="EMBL" id="MBB5262960.1"/>
    </source>
</evidence>
<dbReference type="CDD" id="cd03257">
    <property type="entry name" value="ABC_NikE_OppD_transporters"/>
    <property type="match status" value="1"/>
</dbReference>
<accession>A0A7W8M3D8</accession>
<dbReference type="GO" id="GO:0005886">
    <property type="term" value="C:plasma membrane"/>
    <property type="evidence" value="ECO:0007669"/>
    <property type="project" value="UniProtKB-SubCell"/>
</dbReference>
<reference evidence="11 12" key="1">
    <citation type="submission" date="2020-08" db="EMBL/GenBank/DDBJ databases">
        <title>Genomic Encyclopedia of Type Strains, Phase IV (KMG-IV): sequencing the most valuable type-strain genomes for metagenomic binning, comparative biology and taxonomic classification.</title>
        <authorList>
            <person name="Goeker M."/>
        </authorList>
    </citation>
    <scope>NUCLEOTIDE SEQUENCE [LARGE SCALE GENOMIC DNA]</scope>
    <source>
        <strain evidence="11 12">DSM 106146</strain>
    </source>
</reference>
<evidence type="ECO:0000256" key="9">
    <source>
        <dbReference type="ARBA" id="ARBA00023136"/>
    </source>
</evidence>
<organism evidence="11 12">
    <name type="scientific">Catenibacillus scindens</name>
    <dbReference type="NCBI Taxonomy" id="673271"/>
    <lineage>
        <taxon>Bacteria</taxon>
        <taxon>Bacillati</taxon>
        <taxon>Bacillota</taxon>
        <taxon>Clostridia</taxon>
        <taxon>Lachnospirales</taxon>
        <taxon>Lachnospiraceae</taxon>
        <taxon>Catenibacillus</taxon>
    </lineage>
</organism>
<dbReference type="GO" id="GO:0016887">
    <property type="term" value="F:ATP hydrolysis activity"/>
    <property type="evidence" value="ECO:0007669"/>
    <property type="project" value="InterPro"/>
</dbReference>
<sequence length="332" mass="36633">MTDKLLEIKDLSLDLMSTRGIVYALDGVCLDIAPGEIHGLVGESGCGKSMTSKSIMGLQNPARSRMRGEIIFEGKDLLKLSKKEMNKIRGREISMIFQDPMTSLNPLMTVGRQIEECFLTHEKCSKAKAREQTLEILAKAGIEPPKKRIDQYPHELSGGLQQRVMIAMAIACRPKLLIADEPTTALDVTIQAQILELLKNLSRDMNMAILLITHNFGIVAEVCDRVSVMYAGRVVETADTRTIFKNAAHPYSQALIDSIPRAGSEEEYLPTIPGSPPQLFARNEGCPFRDRCPKRFAACDRTPGTVWCQDVPGHTAACHLISQEGPEVTKNA</sequence>
<evidence type="ECO:0000256" key="7">
    <source>
        <dbReference type="ARBA" id="ARBA00022840"/>
    </source>
</evidence>
<dbReference type="GO" id="GO:0005524">
    <property type="term" value="F:ATP binding"/>
    <property type="evidence" value="ECO:0007669"/>
    <property type="project" value="UniProtKB-KW"/>
</dbReference>
<dbReference type="Pfam" id="PF08352">
    <property type="entry name" value="oligo_HPY"/>
    <property type="match status" value="1"/>
</dbReference>
<dbReference type="SMART" id="SM00382">
    <property type="entry name" value="AAA"/>
    <property type="match status" value="1"/>
</dbReference>
<evidence type="ECO:0000256" key="4">
    <source>
        <dbReference type="ARBA" id="ARBA00022475"/>
    </source>
</evidence>
<dbReference type="SUPFAM" id="SSF52540">
    <property type="entry name" value="P-loop containing nucleoside triphosphate hydrolases"/>
    <property type="match status" value="1"/>
</dbReference>
<name>A0A7W8M3D8_9FIRM</name>
<keyword evidence="5" id="KW-0997">Cell inner membrane</keyword>
<feature type="domain" description="ABC transporter" evidence="10">
    <location>
        <begin position="6"/>
        <end position="256"/>
    </location>
</feature>
<proteinExistence type="inferred from homology"/>
<comment type="caution">
    <text evidence="11">The sequence shown here is derived from an EMBL/GenBank/DDBJ whole genome shotgun (WGS) entry which is preliminary data.</text>
</comment>
<dbReference type="Pfam" id="PF00005">
    <property type="entry name" value="ABC_tran"/>
    <property type="match status" value="1"/>
</dbReference>
<evidence type="ECO:0000256" key="3">
    <source>
        <dbReference type="ARBA" id="ARBA00022448"/>
    </source>
</evidence>
<evidence type="ECO:0000313" key="12">
    <source>
        <dbReference type="Proteomes" id="UP000543642"/>
    </source>
</evidence>
<dbReference type="PANTHER" id="PTHR43297">
    <property type="entry name" value="OLIGOPEPTIDE TRANSPORT ATP-BINDING PROTEIN APPD"/>
    <property type="match status" value="1"/>
</dbReference>
<comment type="similarity">
    <text evidence="2">Belongs to the ABC transporter superfamily.</text>
</comment>
<evidence type="ECO:0000259" key="10">
    <source>
        <dbReference type="PROSITE" id="PS50893"/>
    </source>
</evidence>
<keyword evidence="4" id="KW-1003">Cell membrane</keyword>
<keyword evidence="6" id="KW-0547">Nucleotide-binding</keyword>
<dbReference type="InterPro" id="IPR013563">
    <property type="entry name" value="Oligopep_ABC_C"/>
</dbReference>
<comment type="subcellular location">
    <subcellularLocation>
        <location evidence="1">Cell membrane</location>
        <topology evidence="1">Peripheral membrane protein</topology>
    </subcellularLocation>
</comment>
<dbReference type="PROSITE" id="PS50893">
    <property type="entry name" value="ABC_TRANSPORTER_2"/>
    <property type="match status" value="1"/>
</dbReference>
<evidence type="ECO:0000256" key="6">
    <source>
        <dbReference type="ARBA" id="ARBA00022741"/>
    </source>
</evidence>
<dbReference type="GO" id="GO:0015833">
    <property type="term" value="P:peptide transport"/>
    <property type="evidence" value="ECO:0007669"/>
    <property type="project" value="InterPro"/>
</dbReference>
<protein>
    <submittedName>
        <fullName evidence="11">Oligopeptide/dipeptide ABC transporter ATP-binding protein</fullName>
    </submittedName>
</protein>
<dbReference type="Proteomes" id="UP000543642">
    <property type="component" value="Unassembled WGS sequence"/>
</dbReference>
<dbReference type="InterPro" id="IPR027417">
    <property type="entry name" value="P-loop_NTPase"/>
</dbReference>
<evidence type="ECO:0000256" key="2">
    <source>
        <dbReference type="ARBA" id="ARBA00005417"/>
    </source>
</evidence>
<evidence type="ECO:0000256" key="8">
    <source>
        <dbReference type="ARBA" id="ARBA00022967"/>
    </source>
</evidence>
<dbReference type="FunFam" id="3.40.50.300:FF:000016">
    <property type="entry name" value="Oligopeptide ABC transporter ATP-binding component"/>
    <property type="match status" value="1"/>
</dbReference>
<dbReference type="EMBL" id="JACHFW010000001">
    <property type="protein sequence ID" value="MBB5262960.1"/>
    <property type="molecule type" value="Genomic_DNA"/>
</dbReference>
<dbReference type="AlphaFoldDB" id="A0A7W8M3D8"/>
<dbReference type="InterPro" id="IPR003593">
    <property type="entry name" value="AAA+_ATPase"/>
</dbReference>
<evidence type="ECO:0000256" key="1">
    <source>
        <dbReference type="ARBA" id="ARBA00004202"/>
    </source>
</evidence>
<dbReference type="RefSeq" id="WP_183770164.1">
    <property type="nucleotide sequence ID" value="NZ_JACHFW010000001.1"/>
</dbReference>
<dbReference type="InterPro" id="IPR003439">
    <property type="entry name" value="ABC_transporter-like_ATP-bd"/>
</dbReference>
<keyword evidence="8" id="KW-1278">Translocase</keyword>
<dbReference type="NCBIfam" id="TIGR01727">
    <property type="entry name" value="oligo_HPY"/>
    <property type="match status" value="1"/>
</dbReference>
<keyword evidence="9" id="KW-0472">Membrane</keyword>
<gene>
    <name evidence="11" type="ORF">HNP82_000054</name>
</gene>
<dbReference type="Gene3D" id="3.40.50.300">
    <property type="entry name" value="P-loop containing nucleotide triphosphate hydrolases"/>
    <property type="match status" value="1"/>
</dbReference>
<keyword evidence="12" id="KW-1185">Reference proteome</keyword>
<evidence type="ECO:0000256" key="5">
    <source>
        <dbReference type="ARBA" id="ARBA00022519"/>
    </source>
</evidence>
<dbReference type="InterPro" id="IPR050388">
    <property type="entry name" value="ABC_Ni/Peptide_Import"/>
</dbReference>
<keyword evidence="3" id="KW-0813">Transport</keyword>